<accession>A0ABS8H7C2</accession>
<evidence type="ECO:0000256" key="1">
    <source>
        <dbReference type="SAM" id="MobiDB-lite"/>
    </source>
</evidence>
<comment type="caution">
    <text evidence="2">The sequence shown here is derived from an EMBL/GenBank/DDBJ whole genome shotgun (WGS) entry which is preliminary data.</text>
</comment>
<gene>
    <name evidence="2" type="ORF">LL253_17465</name>
</gene>
<evidence type="ECO:0000313" key="2">
    <source>
        <dbReference type="EMBL" id="MCC4234464.1"/>
    </source>
</evidence>
<dbReference type="EMBL" id="JAJGNP010000020">
    <property type="protein sequence ID" value="MCC4234464.1"/>
    <property type="molecule type" value="Genomic_DNA"/>
</dbReference>
<protein>
    <submittedName>
        <fullName evidence="2">DUF4169 family protein</fullName>
    </submittedName>
</protein>
<organism evidence="2 3">
    <name type="scientific">Sphingobium soli</name>
    <dbReference type="NCBI Taxonomy" id="1591116"/>
    <lineage>
        <taxon>Bacteria</taxon>
        <taxon>Pseudomonadati</taxon>
        <taxon>Pseudomonadota</taxon>
        <taxon>Alphaproteobacteria</taxon>
        <taxon>Sphingomonadales</taxon>
        <taxon>Sphingomonadaceae</taxon>
        <taxon>Sphingobium</taxon>
    </lineage>
</organism>
<keyword evidence="3" id="KW-1185">Reference proteome</keyword>
<dbReference type="InterPro" id="IPR025227">
    <property type="entry name" value="DUF4169"/>
</dbReference>
<feature type="region of interest" description="Disordered" evidence="1">
    <location>
        <begin position="1"/>
        <end position="64"/>
    </location>
</feature>
<dbReference type="RefSeq" id="WP_228227956.1">
    <property type="nucleotide sequence ID" value="NZ_JAJGNP010000020.1"/>
</dbReference>
<dbReference type="Pfam" id="PF13770">
    <property type="entry name" value="DUF4169"/>
    <property type="match status" value="1"/>
</dbReference>
<reference evidence="2 3" key="1">
    <citation type="submission" date="2021-10" db="EMBL/GenBank/DDBJ databases">
        <title>The diversity and Nitrogen Metabolism of Culturable Nitrate-Utilizing Bacteria Within the Oxygen Minimum Zone of the Changjiang (Yangtze River)Estuary.</title>
        <authorList>
            <person name="Zhang D."/>
            <person name="Zheng J."/>
            <person name="Liu S."/>
            <person name="He W."/>
        </authorList>
    </citation>
    <scope>NUCLEOTIDE SEQUENCE [LARGE SCALE GENOMIC DNA]</scope>
    <source>
        <strain evidence="2 3">FXH275-2</strain>
    </source>
</reference>
<evidence type="ECO:0000313" key="3">
    <source>
        <dbReference type="Proteomes" id="UP001198830"/>
    </source>
</evidence>
<dbReference type="Proteomes" id="UP001198830">
    <property type="component" value="Unassembled WGS sequence"/>
</dbReference>
<proteinExistence type="predicted"/>
<sequence length="64" mass="7086">MGTVINLRQARKRKARADKAANAAANRALHGRTKAERSAQAAQDERQDAVLRGAFRESPQEKDQ</sequence>
<feature type="compositionally biased region" description="Basic and acidic residues" evidence="1">
    <location>
        <begin position="33"/>
        <end position="64"/>
    </location>
</feature>
<name>A0ABS8H7C2_9SPHN</name>